<dbReference type="PANTHER" id="PTHR18964:SF149">
    <property type="entry name" value="BIFUNCTIONAL UDP-N-ACETYLGLUCOSAMINE 2-EPIMERASE_N-ACETYLMANNOSAMINE KINASE"/>
    <property type="match status" value="1"/>
</dbReference>
<dbReference type="InterPro" id="IPR036390">
    <property type="entry name" value="WH_DNA-bd_sf"/>
</dbReference>
<dbReference type="InterPro" id="IPR036388">
    <property type="entry name" value="WH-like_DNA-bd_sf"/>
</dbReference>
<protein>
    <submittedName>
        <fullName evidence="4">ROK family protein (Putative glucokinase)</fullName>
    </submittedName>
</protein>
<gene>
    <name evidence="4" type="ORF">SAMN02745195_00121</name>
</gene>
<dbReference type="GO" id="GO:0042732">
    <property type="term" value="P:D-xylose metabolic process"/>
    <property type="evidence" value="ECO:0007669"/>
    <property type="project" value="UniProtKB-KW"/>
</dbReference>
<evidence type="ECO:0000313" key="4">
    <source>
        <dbReference type="EMBL" id="SHE30731.1"/>
    </source>
</evidence>
<keyword evidence="4" id="KW-0418">Kinase</keyword>
<dbReference type="InterPro" id="IPR043129">
    <property type="entry name" value="ATPase_NBD"/>
</dbReference>
<dbReference type="SUPFAM" id="SSF53067">
    <property type="entry name" value="Actin-like ATPase domain"/>
    <property type="match status" value="1"/>
</dbReference>
<dbReference type="PANTHER" id="PTHR18964">
    <property type="entry name" value="ROK (REPRESSOR, ORF, KINASE) FAMILY"/>
    <property type="match status" value="1"/>
</dbReference>
<dbReference type="CDD" id="cd24076">
    <property type="entry name" value="ASKHA_ATPase_ROK_BsXylR-like"/>
    <property type="match status" value="1"/>
</dbReference>
<proteinExistence type="inferred from homology"/>
<comment type="similarity">
    <text evidence="2">Belongs to the ROK (NagC/XylR) family.</text>
</comment>
<name>A0A1M4SEX0_9THEO</name>
<dbReference type="EMBL" id="FQUR01000006">
    <property type="protein sequence ID" value="SHE30731.1"/>
    <property type="molecule type" value="Genomic_DNA"/>
</dbReference>
<dbReference type="GO" id="GO:0016301">
    <property type="term" value="F:kinase activity"/>
    <property type="evidence" value="ECO:0007669"/>
    <property type="project" value="UniProtKB-KW"/>
</dbReference>
<dbReference type="AlphaFoldDB" id="A0A1M4SEX0"/>
<sequence>MITADQLLVKQINKSIVLNTIRKKGNISRAEIAGITGLNKSTVSFLVDELINEGFVKEEGPGESKGGRKPIILSINNKAGCIIGIDLDVNYILIVLTDLMANVIWEKKIDIKIGENQQTIIERLIELIDEAISNAPETIRGILGIGIGVPGIVDYKKGSILLAPNLKWENVPLKQIVEDKFKIKVHIDNEANVGAIGEKWFGVGAKYNNLVYVSAGIGIGTGIIINGELYRGTVGLAGEMGHMTIDIYDHQCRCGNTGCWENYASEKALLEYINTQLLMGKSDEYINKNNFYTLSAIDIIDYARKGSKIAVEALKEIGRKLGVGVVNIINTFNPELVIIGNTLSLADDLVLNEVLKEVEDKSLVYRYYKVKIKTSKLKFHAGAIGAVSLVISELFAYPGL</sequence>
<keyword evidence="4" id="KW-0808">Transferase</keyword>
<keyword evidence="3" id="KW-0859">Xylose metabolism</keyword>
<dbReference type="Pfam" id="PF13412">
    <property type="entry name" value="HTH_24"/>
    <property type="match status" value="1"/>
</dbReference>
<dbReference type="InterPro" id="IPR000600">
    <property type="entry name" value="ROK"/>
</dbReference>
<evidence type="ECO:0000256" key="3">
    <source>
        <dbReference type="ARBA" id="ARBA00022629"/>
    </source>
</evidence>
<reference evidence="5" key="1">
    <citation type="submission" date="2016-11" db="EMBL/GenBank/DDBJ databases">
        <authorList>
            <person name="Varghese N."/>
            <person name="Submissions S."/>
        </authorList>
    </citation>
    <scope>NUCLEOTIDE SEQUENCE [LARGE SCALE GENOMIC DNA]</scope>
    <source>
        <strain evidence="5">DSM 18761</strain>
    </source>
</reference>
<organism evidence="4 5">
    <name type="scientific">Thermoanaerobacter uzonensis DSM 18761</name>
    <dbReference type="NCBI Taxonomy" id="1123369"/>
    <lineage>
        <taxon>Bacteria</taxon>
        <taxon>Bacillati</taxon>
        <taxon>Bacillota</taxon>
        <taxon>Clostridia</taxon>
        <taxon>Thermoanaerobacterales</taxon>
        <taxon>Thermoanaerobacteraceae</taxon>
        <taxon>Thermoanaerobacter</taxon>
    </lineage>
</organism>
<evidence type="ECO:0000313" key="5">
    <source>
        <dbReference type="Proteomes" id="UP000184127"/>
    </source>
</evidence>
<dbReference type="Proteomes" id="UP000184127">
    <property type="component" value="Unassembled WGS sequence"/>
</dbReference>
<dbReference type="Pfam" id="PF00480">
    <property type="entry name" value="ROK"/>
    <property type="match status" value="1"/>
</dbReference>
<evidence type="ECO:0000256" key="2">
    <source>
        <dbReference type="ARBA" id="ARBA00006479"/>
    </source>
</evidence>
<accession>A0A1M4SEX0</accession>
<dbReference type="SUPFAM" id="SSF46785">
    <property type="entry name" value="Winged helix' DNA-binding domain"/>
    <property type="match status" value="1"/>
</dbReference>
<dbReference type="RefSeq" id="WP_072966534.1">
    <property type="nucleotide sequence ID" value="NZ_FQUR01000006.1"/>
</dbReference>
<evidence type="ECO:0000256" key="1">
    <source>
        <dbReference type="ARBA" id="ARBA00002486"/>
    </source>
</evidence>
<keyword evidence="5" id="KW-1185">Reference proteome</keyword>
<keyword evidence="3" id="KW-0119">Carbohydrate metabolism</keyword>
<dbReference type="Gene3D" id="1.10.10.10">
    <property type="entry name" value="Winged helix-like DNA-binding domain superfamily/Winged helix DNA-binding domain"/>
    <property type="match status" value="1"/>
</dbReference>
<dbReference type="Gene3D" id="3.30.420.40">
    <property type="match status" value="2"/>
</dbReference>
<comment type="function">
    <text evidence="1">Transcriptional repressor of xylose-utilizing enzymes.</text>
</comment>